<dbReference type="EMBL" id="BNJF01000005">
    <property type="protein sequence ID" value="GHO49351.1"/>
    <property type="molecule type" value="Genomic_DNA"/>
</dbReference>
<dbReference type="SUPFAM" id="SSF48264">
    <property type="entry name" value="Cytochrome P450"/>
    <property type="match status" value="1"/>
</dbReference>
<keyword evidence="2" id="KW-0349">Heme</keyword>
<dbReference type="GO" id="GO:0005506">
    <property type="term" value="F:iron ion binding"/>
    <property type="evidence" value="ECO:0007669"/>
    <property type="project" value="InterPro"/>
</dbReference>
<dbReference type="PROSITE" id="PS00086">
    <property type="entry name" value="CYTOCHROME_P450"/>
    <property type="match status" value="1"/>
</dbReference>
<gene>
    <name evidence="3" type="ORF">KSX_75140</name>
</gene>
<evidence type="ECO:0000256" key="2">
    <source>
        <dbReference type="RuleBase" id="RU000461"/>
    </source>
</evidence>
<evidence type="ECO:0000256" key="1">
    <source>
        <dbReference type="ARBA" id="ARBA00010617"/>
    </source>
</evidence>
<dbReference type="PANTHER" id="PTHR46696:SF1">
    <property type="entry name" value="CYTOCHROME P450 YJIB-RELATED"/>
    <property type="match status" value="1"/>
</dbReference>
<dbReference type="InterPro" id="IPR002397">
    <property type="entry name" value="Cyt_P450_B"/>
</dbReference>
<keyword evidence="2" id="KW-0408">Iron</keyword>
<dbReference type="GO" id="GO:0004497">
    <property type="term" value="F:monooxygenase activity"/>
    <property type="evidence" value="ECO:0007669"/>
    <property type="project" value="UniProtKB-KW"/>
</dbReference>
<protein>
    <submittedName>
        <fullName evidence="3">Cytochrome P450</fullName>
    </submittedName>
</protein>
<sequence length="393" mass="43217">MSIPSDPLTAVTHSNPYPYYAHLVEHRPIYRDTTSGLWVASSANAVSAVLTSTICRVRPLAEPVPSALLGSPAASIFRHLVRMNDGEAHCPFKQAITCALHSLDARSVTEQCDIWADFLLREHQESRSIQGFAFNLPVYVIASLLGIPQDKLYHTALWVSDFVRCIAPASSTEQIERGKLAAGHLFDLFHTLLQTHTDRASSNLLMALKLQAQDIRCEDRDTIVANSIGFLSQAYEATAGLIGNTIVALATHHHAYEQVRSNPTYLSLIIEEVLRYDPPIQNTRRFLAQDGYIAGQKMQVGDTVLVVLAAANRDPDINPHSERFEAIRDQRRMFTFGAGPHICPGQTLAAIIAQSGIRRLLAAGFAPEHLTCNVTYRPSANARIALLVPPDGK</sequence>
<keyword evidence="2" id="KW-0560">Oxidoreductase</keyword>
<dbReference type="PRINTS" id="PR00359">
    <property type="entry name" value="BP450"/>
</dbReference>
<dbReference type="Gene3D" id="1.10.630.10">
    <property type="entry name" value="Cytochrome P450"/>
    <property type="match status" value="1"/>
</dbReference>
<dbReference type="GO" id="GO:0020037">
    <property type="term" value="F:heme binding"/>
    <property type="evidence" value="ECO:0007669"/>
    <property type="project" value="InterPro"/>
</dbReference>
<dbReference type="Proteomes" id="UP000612362">
    <property type="component" value="Unassembled WGS sequence"/>
</dbReference>
<keyword evidence="2" id="KW-0503">Monooxygenase</keyword>
<dbReference type="Pfam" id="PF00067">
    <property type="entry name" value="p450"/>
    <property type="match status" value="1"/>
</dbReference>
<accession>A0A8J3I8E0</accession>
<keyword evidence="2" id="KW-0479">Metal-binding</keyword>
<keyword evidence="4" id="KW-1185">Reference proteome</keyword>
<organism evidence="3 4">
    <name type="scientific">Ktedonospora formicarum</name>
    <dbReference type="NCBI Taxonomy" id="2778364"/>
    <lineage>
        <taxon>Bacteria</taxon>
        <taxon>Bacillati</taxon>
        <taxon>Chloroflexota</taxon>
        <taxon>Ktedonobacteria</taxon>
        <taxon>Ktedonobacterales</taxon>
        <taxon>Ktedonobacteraceae</taxon>
        <taxon>Ktedonospora</taxon>
    </lineage>
</organism>
<evidence type="ECO:0000313" key="4">
    <source>
        <dbReference type="Proteomes" id="UP000612362"/>
    </source>
</evidence>
<name>A0A8J3I8E0_9CHLR</name>
<comment type="caution">
    <text evidence="3">The sequence shown here is derived from an EMBL/GenBank/DDBJ whole genome shotgun (WGS) entry which is preliminary data.</text>
</comment>
<proteinExistence type="inferred from homology"/>
<comment type="similarity">
    <text evidence="1 2">Belongs to the cytochrome P450 family.</text>
</comment>
<dbReference type="InterPro" id="IPR001128">
    <property type="entry name" value="Cyt_P450"/>
</dbReference>
<dbReference type="GO" id="GO:0016705">
    <property type="term" value="F:oxidoreductase activity, acting on paired donors, with incorporation or reduction of molecular oxygen"/>
    <property type="evidence" value="ECO:0007669"/>
    <property type="project" value="InterPro"/>
</dbReference>
<dbReference type="InterPro" id="IPR017972">
    <property type="entry name" value="Cyt_P450_CS"/>
</dbReference>
<dbReference type="CDD" id="cd11036">
    <property type="entry name" value="AknT-like"/>
    <property type="match status" value="1"/>
</dbReference>
<dbReference type="RefSeq" id="WP_220198487.1">
    <property type="nucleotide sequence ID" value="NZ_BNJF01000005.1"/>
</dbReference>
<reference evidence="3" key="1">
    <citation type="submission" date="2020-10" db="EMBL/GenBank/DDBJ databases">
        <title>Taxonomic study of unclassified bacteria belonging to the class Ktedonobacteria.</title>
        <authorList>
            <person name="Yabe S."/>
            <person name="Wang C.M."/>
            <person name="Zheng Y."/>
            <person name="Sakai Y."/>
            <person name="Cavaletti L."/>
            <person name="Monciardini P."/>
            <person name="Donadio S."/>
        </authorList>
    </citation>
    <scope>NUCLEOTIDE SEQUENCE</scope>
    <source>
        <strain evidence="3">SOSP1-1</strain>
    </source>
</reference>
<evidence type="ECO:0000313" key="3">
    <source>
        <dbReference type="EMBL" id="GHO49351.1"/>
    </source>
</evidence>
<dbReference type="PANTHER" id="PTHR46696">
    <property type="entry name" value="P450, PUTATIVE (EUROFUNG)-RELATED"/>
    <property type="match status" value="1"/>
</dbReference>
<dbReference type="AlphaFoldDB" id="A0A8J3I8E0"/>
<dbReference type="InterPro" id="IPR036396">
    <property type="entry name" value="Cyt_P450_sf"/>
</dbReference>